<dbReference type="PANTHER" id="PTHR38846:SF1">
    <property type="entry name" value="C3H1-TYPE DOMAIN-CONTAINING PROTEIN"/>
    <property type="match status" value="1"/>
</dbReference>
<evidence type="ECO:0000256" key="1">
    <source>
        <dbReference type="SAM" id="MobiDB-lite"/>
    </source>
</evidence>
<accession>A0A9W8WB76</accession>
<protein>
    <submittedName>
        <fullName evidence="2">Uncharacterized protein</fullName>
    </submittedName>
</protein>
<proteinExistence type="predicted"/>
<feature type="region of interest" description="Disordered" evidence="1">
    <location>
        <begin position="1"/>
        <end position="36"/>
    </location>
</feature>
<gene>
    <name evidence="2" type="ORF">N0V84_006929</name>
</gene>
<dbReference type="OrthoDB" id="6105938at2759"/>
<reference evidence="2" key="1">
    <citation type="submission" date="2022-10" db="EMBL/GenBank/DDBJ databases">
        <title>Tapping the CABI collections for fungal endophytes: first genome assemblies for Collariella, Neodidymelliopsis, Ascochyta clinopodiicola, Didymella pomorum, Didymosphaeria variabile, Neocosmospora piperis and Neocucurbitaria cava.</title>
        <authorList>
            <person name="Hill R."/>
        </authorList>
    </citation>
    <scope>NUCLEOTIDE SEQUENCE</scope>
    <source>
        <strain evidence="2">IMI 366586</strain>
    </source>
</reference>
<feature type="compositionally biased region" description="Polar residues" evidence="1">
    <location>
        <begin position="13"/>
        <end position="33"/>
    </location>
</feature>
<name>A0A9W8WB76_9HYPO</name>
<dbReference type="EMBL" id="JAPEUR010000143">
    <property type="protein sequence ID" value="KAJ4318332.1"/>
    <property type="molecule type" value="Genomic_DNA"/>
</dbReference>
<evidence type="ECO:0000313" key="3">
    <source>
        <dbReference type="Proteomes" id="UP001140502"/>
    </source>
</evidence>
<organism evidence="2 3">
    <name type="scientific">Fusarium piperis</name>
    <dbReference type="NCBI Taxonomy" id="1435070"/>
    <lineage>
        <taxon>Eukaryota</taxon>
        <taxon>Fungi</taxon>
        <taxon>Dikarya</taxon>
        <taxon>Ascomycota</taxon>
        <taxon>Pezizomycotina</taxon>
        <taxon>Sordariomycetes</taxon>
        <taxon>Hypocreomycetidae</taxon>
        <taxon>Hypocreales</taxon>
        <taxon>Nectriaceae</taxon>
        <taxon>Fusarium</taxon>
        <taxon>Fusarium solani species complex</taxon>
    </lineage>
</organism>
<comment type="caution">
    <text evidence="2">The sequence shown here is derived from an EMBL/GenBank/DDBJ whole genome shotgun (WGS) entry which is preliminary data.</text>
</comment>
<keyword evidence="3" id="KW-1185">Reference proteome</keyword>
<evidence type="ECO:0000313" key="2">
    <source>
        <dbReference type="EMBL" id="KAJ4318332.1"/>
    </source>
</evidence>
<dbReference type="AlphaFoldDB" id="A0A9W8WB76"/>
<dbReference type="Proteomes" id="UP001140502">
    <property type="component" value="Unassembled WGS sequence"/>
</dbReference>
<dbReference type="PANTHER" id="PTHR38846">
    <property type="entry name" value="C3H1-TYPE DOMAIN-CONTAINING PROTEIN"/>
    <property type="match status" value="1"/>
</dbReference>
<sequence length="141" mass="16032">MTRSKKKDATDAITKQLTGLSINPTAPSDSVSDPNPKHKVCLATQWTTYIQKGTLEDFQRLCADLGLSGDLGSKTKCRKEIKSVNVNIKQFLRSKNKPEDVKFFKNRHDLVQYTRRTKSFFPRRQITKGDPLAALLKMMDD</sequence>